<dbReference type="Proteomes" id="UP001378242">
    <property type="component" value="Unassembled WGS sequence"/>
</dbReference>
<dbReference type="EMBL" id="JBAKAP010000182">
    <property type="protein sequence ID" value="MEL0618758.1"/>
    <property type="molecule type" value="Genomic_DNA"/>
</dbReference>
<evidence type="ECO:0000256" key="1">
    <source>
        <dbReference type="PROSITE-ProRule" id="PRU00473"/>
    </source>
</evidence>
<dbReference type="PROSITE" id="PS51123">
    <property type="entry name" value="OMPA_2"/>
    <property type="match status" value="1"/>
</dbReference>
<name>A0ABU9GKX1_COBMA</name>
<evidence type="ECO:0000313" key="4">
    <source>
        <dbReference type="Proteomes" id="UP001378242"/>
    </source>
</evidence>
<feature type="non-terminal residue" evidence="3">
    <location>
        <position position="1"/>
    </location>
</feature>
<organism evidence="3 4">
    <name type="scientific">Cobetia marina</name>
    <name type="common">Deleya marina</name>
    <dbReference type="NCBI Taxonomy" id="28258"/>
    <lineage>
        <taxon>Bacteria</taxon>
        <taxon>Pseudomonadati</taxon>
        <taxon>Pseudomonadota</taxon>
        <taxon>Gammaproteobacteria</taxon>
        <taxon>Oceanospirillales</taxon>
        <taxon>Halomonadaceae</taxon>
        <taxon>Cobetia</taxon>
    </lineage>
</organism>
<reference evidence="3 4" key="1">
    <citation type="submission" date="2024-02" db="EMBL/GenBank/DDBJ databases">
        <title>Bacteria isolated from the canopy kelp, Nereocystis luetkeana.</title>
        <authorList>
            <person name="Pfister C.A."/>
            <person name="Younker I.T."/>
            <person name="Light S.H."/>
        </authorList>
    </citation>
    <scope>NUCLEOTIDE SEQUENCE [LARGE SCALE GENOMIC DNA]</scope>
    <source>
        <strain evidence="3 4">TI.5.07</strain>
    </source>
</reference>
<gene>
    <name evidence="3" type="ORF">V6243_18250</name>
</gene>
<feature type="domain" description="OmpA-like" evidence="2">
    <location>
        <begin position="42"/>
        <end position="70"/>
    </location>
</feature>
<dbReference type="InterPro" id="IPR006665">
    <property type="entry name" value="OmpA-like"/>
</dbReference>
<evidence type="ECO:0000259" key="2">
    <source>
        <dbReference type="PROSITE" id="PS51123"/>
    </source>
</evidence>
<feature type="non-terminal residue" evidence="3">
    <location>
        <position position="70"/>
    </location>
</feature>
<protein>
    <recommendedName>
        <fullName evidence="2">OmpA-like domain-containing protein</fullName>
    </recommendedName>
</protein>
<comment type="caution">
    <text evidence="3">The sequence shown here is derived from an EMBL/GenBank/DDBJ whole genome shotgun (WGS) entry which is preliminary data.</text>
</comment>
<sequence length="70" mass="7785">QVRQGVTDVAKANQDTQVAILRALQDEFSDDLSCWEAEIDPETLAFTFQSPVVLFATGSASLRPRFEQIL</sequence>
<keyword evidence="1" id="KW-0472">Membrane</keyword>
<proteinExistence type="predicted"/>
<accession>A0ABU9GKX1</accession>
<keyword evidence="4" id="KW-1185">Reference proteome</keyword>
<evidence type="ECO:0000313" key="3">
    <source>
        <dbReference type="EMBL" id="MEL0618758.1"/>
    </source>
</evidence>